<dbReference type="Gene3D" id="2.30.310.10">
    <property type="entry name" value="ibrinogen binding protein from staphylococcus aureus domain"/>
    <property type="match status" value="1"/>
</dbReference>
<evidence type="ECO:0000256" key="3">
    <source>
        <dbReference type="ARBA" id="ARBA00022884"/>
    </source>
</evidence>
<evidence type="ECO:0000256" key="5">
    <source>
        <dbReference type="HAMAP-Rule" id="MF_00844"/>
    </source>
</evidence>
<comment type="caution">
    <text evidence="7">The sequence shown here is derived from an EMBL/GenBank/DDBJ whole genome shotgun (WGS) entry which is preliminary data.</text>
</comment>
<name>A0A4R8H0P1_9FIRM</name>
<dbReference type="Pfam" id="PF05833">
    <property type="entry name" value="NFACT_N"/>
    <property type="match status" value="1"/>
</dbReference>
<evidence type="ECO:0000256" key="2">
    <source>
        <dbReference type="ARBA" id="ARBA00022730"/>
    </source>
</evidence>
<keyword evidence="4 5" id="KW-0648">Protein biosynthesis</keyword>
<dbReference type="RefSeq" id="WP_134115559.1">
    <property type="nucleotide sequence ID" value="NZ_SOEG01000005.1"/>
</dbReference>
<dbReference type="Proteomes" id="UP000295832">
    <property type="component" value="Unassembled WGS sequence"/>
</dbReference>
<dbReference type="AlphaFoldDB" id="A0A4R8H0P1"/>
<keyword evidence="5" id="KW-0175">Coiled coil</keyword>
<keyword evidence="8" id="KW-1185">Reference proteome</keyword>
<dbReference type="PANTHER" id="PTHR15239">
    <property type="entry name" value="NUCLEAR EXPORT MEDIATOR FACTOR NEMF"/>
    <property type="match status" value="1"/>
</dbReference>
<feature type="coiled-coil region" evidence="5">
    <location>
        <begin position="390"/>
        <end position="447"/>
    </location>
</feature>
<evidence type="ECO:0000313" key="7">
    <source>
        <dbReference type="EMBL" id="TDX52778.1"/>
    </source>
</evidence>
<accession>A0A4R8H0P1</accession>
<keyword evidence="2 5" id="KW-0699">rRNA-binding</keyword>
<dbReference type="GO" id="GO:0019843">
    <property type="term" value="F:rRNA binding"/>
    <property type="evidence" value="ECO:0007669"/>
    <property type="project" value="UniProtKB-UniRule"/>
</dbReference>
<dbReference type="InterPro" id="IPR043682">
    <property type="entry name" value="RqcH_bacterial"/>
</dbReference>
<dbReference type="Pfam" id="PF05670">
    <property type="entry name" value="NFACT-R_1"/>
    <property type="match status" value="1"/>
</dbReference>
<evidence type="ECO:0000259" key="6">
    <source>
        <dbReference type="Pfam" id="PF05670"/>
    </source>
</evidence>
<comment type="similarity">
    <text evidence="5">Belongs to the NEMF family.</text>
</comment>
<keyword evidence="3 5" id="KW-0694">RNA-binding</keyword>
<feature type="domain" description="NFACT RNA-binding" evidence="6">
    <location>
        <begin position="462"/>
        <end position="557"/>
    </location>
</feature>
<evidence type="ECO:0000256" key="1">
    <source>
        <dbReference type="ARBA" id="ARBA00022555"/>
    </source>
</evidence>
<reference evidence="7 8" key="1">
    <citation type="submission" date="2019-03" db="EMBL/GenBank/DDBJ databases">
        <title>Subsurface microbial communities from deep shales in Ohio and West Virginia, USA.</title>
        <authorList>
            <person name="Wrighton K."/>
        </authorList>
    </citation>
    <scope>NUCLEOTIDE SEQUENCE [LARGE SCALE GENOMIC DNA]</scope>
    <source>
        <strain evidence="7 8">MSL 6dP</strain>
    </source>
</reference>
<dbReference type="PANTHER" id="PTHR15239:SF6">
    <property type="entry name" value="RIBOSOME QUALITY CONTROL COMPLEX SUBUNIT NEMF"/>
    <property type="match status" value="1"/>
</dbReference>
<dbReference type="FunFam" id="2.30.310.10:FF:000004">
    <property type="entry name" value="Fibronectin-binding protein A"/>
    <property type="match status" value="1"/>
</dbReference>
<dbReference type="Gene3D" id="1.10.8.50">
    <property type="match status" value="1"/>
</dbReference>
<dbReference type="GO" id="GO:0043023">
    <property type="term" value="F:ribosomal large subunit binding"/>
    <property type="evidence" value="ECO:0007669"/>
    <property type="project" value="UniProtKB-UniRule"/>
</dbReference>
<organism evidence="7 8">
    <name type="scientific">Orenia marismortui</name>
    <dbReference type="NCBI Taxonomy" id="46469"/>
    <lineage>
        <taxon>Bacteria</taxon>
        <taxon>Bacillati</taxon>
        <taxon>Bacillota</taxon>
        <taxon>Clostridia</taxon>
        <taxon>Halanaerobiales</taxon>
        <taxon>Halobacteroidaceae</taxon>
        <taxon>Orenia</taxon>
    </lineage>
</organism>
<dbReference type="InterPro" id="IPR051608">
    <property type="entry name" value="RQC_Subunit_NEMF"/>
</dbReference>
<protein>
    <recommendedName>
        <fullName evidence="5">Rqc2 homolog RqcH</fullName>
        <shortName evidence="5">RqcH</shortName>
    </recommendedName>
</protein>
<dbReference type="GO" id="GO:1990112">
    <property type="term" value="C:RQC complex"/>
    <property type="evidence" value="ECO:0007669"/>
    <property type="project" value="TreeGrafter"/>
</dbReference>
<dbReference type="STRING" id="926561.GCA_000379025_03139"/>
<evidence type="ECO:0000313" key="8">
    <source>
        <dbReference type="Proteomes" id="UP000295832"/>
    </source>
</evidence>
<dbReference type="GO" id="GO:0000049">
    <property type="term" value="F:tRNA binding"/>
    <property type="evidence" value="ECO:0007669"/>
    <property type="project" value="UniProtKB-UniRule"/>
</dbReference>
<evidence type="ECO:0000256" key="4">
    <source>
        <dbReference type="ARBA" id="ARBA00022917"/>
    </source>
</evidence>
<sequence length="583" mass="67623">MSLDGITLAAIKNEFIDKLIGGRIDKIYQPKNELITIKIRQPGQNIKLLISADPQNPRIHISEENFDNPLRPPAFCMLLRKHIESGRIKSVTQPNFERILEITVQHKNNQGELEDKTLVVELMGRHSNIILLNEDKHILDSIKRITSQKSRYREILPGKKYVSPPEQGKHNPLTTNEDEFSKLLRNDFGEPIYRVIMNNYRGIGPLLATEIAYRANLNPQDNLSNFEEINKLKLEFFSLFEQIKNSQFEPTLILKDNNTFKNYSAVDLKQFNLCKKKYESISELMNFYFVESITRKKINKLTEKMTKVISDNKEKAHKKYRKVKGQLKGALNADKYQLKGELITANIYQLKKGDKKVKLNNYYDNNKEITISLDPQLSPAENAQKYFKKYEKSKKSVKYLKNESRKAKNEINYLKQLEVNIEQSTTLDELEEIYEELIQEAYIKKQRHNKNKKDNKLPPLKFKSSDGYDILVGRNNRQNDKLTKKIANNQDTWLHVKDIPGSHTIIRNHTGDKIPENTILEASQIAAFYSKGRNSSNVPVDYTSIKDVKKPKGAKPGMVYYENQTTLYVDPDEQIVNGLKIQD</sequence>
<dbReference type="HAMAP" id="MF_00844_B">
    <property type="entry name" value="RqcH_B"/>
    <property type="match status" value="1"/>
</dbReference>
<keyword evidence="1 5" id="KW-0820">tRNA-binding</keyword>
<gene>
    <name evidence="5" type="primary">rqcH</name>
    <name evidence="7" type="ORF">C7959_105135</name>
</gene>
<dbReference type="GO" id="GO:0072344">
    <property type="term" value="P:rescue of stalled ribosome"/>
    <property type="evidence" value="ECO:0007669"/>
    <property type="project" value="UniProtKB-UniRule"/>
</dbReference>
<dbReference type="InterPro" id="IPR008532">
    <property type="entry name" value="NFACT_RNA-bd"/>
</dbReference>
<proteinExistence type="inferred from homology"/>
<comment type="function">
    <text evidence="5">Key component of the ribosome quality control system (RQC), a ribosome-associated complex that mediates the extraction of incompletely synthesized nascent chains from stalled ribosomes and their subsequent degradation. RqcH recruits Ala-charged tRNA, and with RqcP directs the elongation of stalled nascent chains on 50S ribosomal subunits, leading to non-templated C-terminal alanine extensions (Ala tail). The Ala tail promotes nascent chain degradation. May add between 1 and at least 8 Ala residues. Binds to stalled 50S ribosomal subunits.</text>
</comment>
<dbReference type="EMBL" id="SOEG01000005">
    <property type="protein sequence ID" value="TDX52778.1"/>
    <property type="molecule type" value="Genomic_DNA"/>
</dbReference>
<comment type="subunit">
    <text evidence="5">Associates with stalled 50S ribosomal subunits. Binds to RqcP.</text>
</comment>